<protein>
    <submittedName>
        <fullName evidence="2">Uncharacterized protein</fullName>
    </submittedName>
</protein>
<organism evidence="2 3">
    <name type="scientific">Jaapia argillacea MUCL 33604</name>
    <dbReference type="NCBI Taxonomy" id="933084"/>
    <lineage>
        <taxon>Eukaryota</taxon>
        <taxon>Fungi</taxon>
        <taxon>Dikarya</taxon>
        <taxon>Basidiomycota</taxon>
        <taxon>Agaricomycotina</taxon>
        <taxon>Agaricomycetes</taxon>
        <taxon>Agaricomycetidae</taxon>
        <taxon>Jaapiales</taxon>
        <taxon>Jaapiaceae</taxon>
        <taxon>Jaapia</taxon>
    </lineage>
</organism>
<dbReference type="EMBL" id="KL197744">
    <property type="protein sequence ID" value="KDQ51868.1"/>
    <property type="molecule type" value="Genomic_DNA"/>
</dbReference>
<dbReference type="HOGENOM" id="CLU_2622361_0_0_1"/>
<sequence>MGGGVVSLRDSIDVAYHSNWLNYDPTNPENTLSRLLGNPDTLPNKLQHPHPSLPSHPPPDTSPPPTSSPLPRLGLQPV</sequence>
<name>A0A067PAB7_9AGAM</name>
<feature type="region of interest" description="Disordered" evidence="1">
    <location>
        <begin position="31"/>
        <end position="78"/>
    </location>
</feature>
<gene>
    <name evidence="2" type="ORF">JAAARDRAFT_495400</name>
</gene>
<dbReference type="Proteomes" id="UP000027265">
    <property type="component" value="Unassembled WGS sequence"/>
</dbReference>
<proteinExistence type="predicted"/>
<evidence type="ECO:0000256" key="1">
    <source>
        <dbReference type="SAM" id="MobiDB-lite"/>
    </source>
</evidence>
<keyword evidence="3" id="KW-1185">Reference proteome</keyword>
<accession>A0A067PAB7</accession>
<feature type="compositionally biased region" description="Pro residues" evidence="1">
    <location>
        <begin position="51"/>
        <end position="68"/>
    </location>
</feature>
<dbReference type="InParanoid" id="A0A067PAB7"/>
<evidence type="ECO:0000313" key="3">
    <source>
        <dbReference type="Proteomes" id="UP000027265"/>
    </source>
</evidence>
<evidence type="ECO:0000313" key="2">
    <source>
        <dbReference type="EMBL" id="KDQ51868.1"/>
    </source>
</evidence>
<dbReference type="AlphaFoldDB" id="A0A067PAB7"/>
<reference evidence="3" key="1">
    <citation type="journal article" date="2014" name="Proc. Natl. Acad. Sci. U.S.A.">
        <title>Extensive sampling of basidiomycete genomes demonstrates inadequacy of the white-rot/brown-rot paradigm for wood decay fungi.</title>
        <authorList>
            <person name="Riley R."/>
            <person name="Salamov A.A."/>
            <person name="Brown D.W."/>
            <person name="Nagy L.G."/>
            <person name="Floudas D."/>
            <person name="Held B.W."/>
            <person name="Levasseur A."/>
            <person name="Lombard V."/>
            <person name="Morin E."/>
            <person name="Otillar R."/>
            <person name="Lindquist E.A."/>
            <person name="Sun H."/>
            <person name="LaButti K.M."/>
            <person name="Schmutz J."/>
            <person name="Jabbour D."/>
            <person name="Luo H."/>
            <person name="Baker S.E."/>
            <person name="Pisabarro A.G."/>
            <person name="Walton J.D."/>
            <person name="Blanchette R.A."/>
            <person name="Henrissat B."/>
            <person name="Martin F."/>
            <person name="Cullen D."/>
            <person name="Hibbett D.S."/>
            <person name="Grigoriev I.V."/>
        </authorList>
    </citation>
    <scope>NUCLEOTIDE SEQUENCE [LARGE SCALE GENOMIC DNA]</scope>
    <source>
        <strain evidence="3">MUCL 33604</strain>
    </source>
</reference>